<feature type="transmembrane region" description="Helical" evidence="5">
    <location>
        <begin position="198"/>
        <end position="219"/>
    </location>
</feature>
<name>A0ABT3ZIQ0_9BURK</name>
<keyword evidence="7" id="KW-1185">Reference proteome</keyword>
<protein>
    <submittedName>
        <fullName evidence="6">EI24 domain-containing protein</fullName>
    </submittedName>
</protein>
<dbReference type="Pfam" id="PF07264">
    <property type="entry name" value="EI24"/>
    <property type="match status" value="1"/>
</dbReference>
<gene>
    <name evidence="6" type="ORF">OVY01_03840</name>
</gene>
<evidence type="ECO:0000256" key="3">
    <source>
        <dbReference type="ARBA" id="ARBA00022989"/>
    </source>
</evidence>
<accession>A0ABT3ZIQ0</accession>
<sequence>MNDLLGSLLRALAGLLHPRVWWLTAAPFVMSALLWGLLFWYGWEWAVARTQHWLGQWPALGSIESAIAFIGLSGLHFVFAPFLVVALAIPLIIATILVVIGATSMPSIVSHLGRRRYAALTPRHGGGFLGSMLHSLSVTAIFFVLMVLSAPLWLIPPFFAILPPVLWGWLTYRVMSYDALAEHATPDERRRLIRRHRWPLVAMGIVTGLLGAVPAMVWASSLIAIVLFPIVAVISIWLYVLIFVFSGLWFTHYCLAALSVMRANDAAAAPL</sequence>
<feature type="transmembrane region" description="Helical" evidence="5">
    <location>
        <begin position="154"/>
        <end position="172"/>
    </location>
</feature>
<evidence type="ECO:0000256" key="5">
    <source>
        <dbReference type="SAM" id="Phobius"/>
    </source>
</evidence>
<feature type="transmembrane region" description="Helical" evidence="5">
    <location>
        <begin position="225"/>
        <end position="251"/>
    </location>
</feature>
<organism evidence="6 7">
    <name type="scientific">Robbsia betulipollinis</name>
    <dbReference type="NCBI Taxonomy" id="2981849"/>
    <lineage>
        <taxon>Bacteria</taxon>
        <taxon>Pseudomonadati</taxon>
        <taxon>Pseudomonadota</taxon>
        <taxon>Betaproteobacteria</taxon>
        <taxon>Burkholderiales</taxon>
        <taxon>Burkholderiaceae</taxon>
        <taxon>Robbsia</taxon>
    </lineage>
</organism>
<dbReference type="EMBL" id="JAPMXC010000001">
    <property type="protein sequence ID" value="MCY0386386.1"/>
    <property type="molecule type" value="Genomic_DNA"/>
</dbReference>
<evidence type="ECO:0000313" key="6">
    <source>
        <dbReference type="EMBL" id="MCY0386386.1"/>
    </source>
</evidence>
<feature type="transmembrane region" description="Helical" evidence="5">
    <location>
        <begin position="20"/>
        <end position="41"/>
    </location>
</feature>
<evidence type="ECO:0000256" key="4">
    <source>
        <dbReference type="ARBA" id="ARBA00023136"/>
    </source>
</evidence>
<evidence type="ECO:0000256" key="2">
    <source>
        <dbReference type="ARBA" id="ARBA00022692"/>
    </source>
</evidence>
<evidence type="ECO:0000256" key="1">
    <source>
        <dbReference type="ARBA" id="ARBA00004141"/>
    </source>
</evidence>
<feature type="transmembrane region" description="Helical" evidence="5">
    <location>
        <begin position="126"/>
        <end position="148"/>
    </location>
</feature>
<evidence type="ECO:0000313" key="7">
    <source>
        <dbReference type="Proteomes" id="UP001082899"/>
    </source>
</evidence>
<keyword evidence="4 5" id="KW-0472">Membrane</keyword>
<dbReference type="Proteomes" id="UP001082899">
    <property type="component" value="Unassembled WGS sequence"/>
</dbReference>
<comment type="caution">
    <text evidence="6">The sequence shown here is derived from an EMBL/GenBank/DDBJ whole genome shotgun (WGS) entry which is preliminary data.</text>
</comment>
<reference evidence="6" key="1">
    <citation type="submission" date="2022-11" db="EMBL/GenBank/DDBJ databases">
        <title>Robbsia betulipollinis sp. nov., isolated from pollen of birch (Betula pendula).</title>
        <authorList>
            <person name="Shi H."/>
            <person name="Ambika Manirajan B."/>
            <person name="Ratering S."/>
            <person name="Geissler-Plaum R."/>
            <person name="Schnell S."/>
        </authorList>
    </citation>
    <scope>NUCLEOTIDE SEQUENCE</scope>
    <source>
        <strain evidence="6">Bb-Pol-6</strain>
    </source>
</reference>
<comment type="subcellular location">
    <subcellularLocation>
        <location evidence="1">Membrane</location>
        <topology evidence="1">Multi-pass membrane protein</topology>
    </subcellularLocation>
</comment>
<dbReference type="InterPro" id="IPR059112">
    <property type="entry name" value="CysZ/EI24"/>
</dbReference>
<dbReference type="RefSeq" id="WP_267845775.1">
    <property type="nucleotide sequence ID" value="NZ_JAPMXC010000001.1"/>
</dbReference>
<proteinExistence type="predicted"/>
<keyword evidence="3 5" id="KW-1133">Transmembrane helix</keyword>
<feature type="transmembrane region" description="Helical" evidence="5">
    <location>
        <begin position="78"/>
        <end position="105"/>
    </location>
</feature>
<keyword evidence="2 5" id="KW-0812">Transmembrane</keyword>